<keyword evidence="3" id="KW-1185">Reference proteome</keyword>
<evidence type="ECO:0008006" key="4">
    <source>
        <dbReference type="Google" id="ProtNLM"/>
    </source>
</evidence>
<gene>
    <name evidence="2" type="ORF">ACFSW4_11380</name>
</gene>
<name>A0ABW5QC13_9BACI</name>
<dbReference type="EMBL" id="JBHUMZ010000025">
    <property type="protein sequence ID" value="MFD2639472.1"/>
    <property type="molecule type" value="Genomic_DNA"/>
</dbReference>
<keyword evidence="1" id="KW-0472">Membrane</keyword>
<feature type="transmembrane region" description="Helical" evidence="1">
    <location>
        <begin position="133"/>
        <end position="157"/>
    </location>
</feature>
<sequence length="337" mass="38813">MLMRRIDPASGAIIMANGIFLYGGIQAFPYIDQYLGEVLAILLFIAWTGIYLRLTVQFFQKDFLLPFLNNPIQSFTIGTWIAGVSVLCNVLLKYFPETLLFLQVMSIINIALWAIFLVTMIKSFKTLLKEKNSSIHGVILLSTVGTQSIVILLENLFTWVPEIIFESLVLLGVLFYIVGVFLLARRYLTTKWTLIDDWKNTNCIIHGALSITGLAMVTGGLMTTGFMIWFWMSVFVLLVIVEVIEIIRAYKRIKKLGFIKGVWTYHISQWSRNFTFGMFFAFTLAMNLNSVYNFPEYFIHFQLILLPLWAKVVLLTLILEIWLSFYSITTSRKMSIY</sequence>
<reference evidence="3" key="1">
    <citation type="journal article" date="2019" name="Int. J. Syst. Evol. Microbiol.">
        <title>The Global Catalogue of Microorganisms (GCM) 10K type strain sequencing project: providing services to taxonomists for standard genome sequencing and annotation.</title>
        <authorList>
            <consortium name="The Broad Institute Genomics Platform"/>
            <consortium name="The Broad Institute Genome Sequencing Center for Infectious Disease"/>
            <person name="Wu L."/>
            <person name="Ma J."/>
        </authorList>
    </citation>
    <scope>NUCLEOTIDE SEQUENCE [LARGE SCALE GENOMIC DNA]</scope>
    <source>
        <strain evidence="3">TISTR 1571</strain>
    </source>
</reference>
<dbReference type="RefSeq" id="WP_377329394.1">
    <property type="nucleotide sequence ID" value="NZ_JBHUMZ010000025.1"/>
</dbReference>
<dbReference type="Gene3D" id="1.50.10.150">
    <property type="entry name" value="Voltage-dependent anion channel"/>
    <property type="match status" value="1"/>
</dbReference>
<feature type="transmembrane region" description="Helical" evidence="1">
    <location>
        <begin position="308"/>
        <end position="328"/>
    </location>
</feature>
<dbReference type="InterPro" id="IPR038665">
    <property type="entry name" value="Voltage-dep_anion_channel_sf"/>
</dbReference>
<protein>
    <recommendedName>
        <fullName evidence="4">Voltage-dependent anion channel</fullName>
    </recommendedName>
</protein>
<comment type="caution">
    <text evidence="2">The sequence shown here is derived from an EMBL/GenBank/DDBJ whole genome shotgun (WGS) entry which is preliminary data.</text>
</comment>
<accession>A0ABW5QC13</accession>
<feature type="transmembrane region" description="Helical" evidence="1">
    <location>
        <begin position="163"/>
        <end position="183"/>
    </location>
</feature>
<evidence type="ECO:0000256" key="1">
    <source>
        <dbReference type="SAM" id="Phobius"/>
    </source>
</evidence>
<feature type="transmembrane region" description="Helical" evidence="1">
    <location>
        <begin position="12"/>
        <end position="28"/>
    </location>
</feature>
<keyword evidence="1" id="KW-1133">Transmembrane helix</keyword>
<organism evidence="2 3">
    <name type="scientific">Piscibacillus salipiscarius</name>
    <dbReference type="NCBI Taxonomy" id="299480"/>
    <lineage>
        <taxon>Bacteria</taxon>
        <taxon>Bacillati</taxon>
        <taxon>Bacillota</taxon>
        <taxon>Bacilli</taxon>
        <taxon>Bacillales</taxon>
        <taxon>Bacillaceae</taxon>
        <taxon>Piscibacillus</taxon>
    </lineage>
</organism>
<feature type="transmembrane region" description="Helical" evidence="1">
    <location>
        <begin position="34"/>
        <end position="54"/>
    </location>
</feature>
<feature type="transmembrane region" description="Helical" evidence="1">
    <location>
        <begin position="203"/>
        <end position="222"/>
    </location>
</feature>
<evidence type="ECO:0000313" key="2">
    <source>
        <dbReference type="EMBL" id="MFD2639472.1"/>
    </source>
</evidence>
<dbReference type="Proteomes" id="UP001597452">
    <property type="component" value="Unassembled WGS sequence"/>
</dbReference>
<keyword evidence="1" id="KW-0812">Transmembrane</keyword>
<feature type="transmembrane region" description="Helical" evidence="1">
    <location>
        <begin position="270"/>
        <end position="288"/>
    </location>
</feature>
<proteinExistence type="predicted"/>
<feature type="transmembrane region" description="Helical" evidence="1">
    <location>
        <begin position="228"/>
        <end position="250"/>
    </location>
</feature>
<evidence type="ECO:0000313" key="3">
    <source>
        <dbReference type="Proteomes" id="UP001597452"/>
    </source>
</evidence>
<feature type="transmembrane region" description="Helical" evidence="1">
    <location>
        <begin position="101"/>
        <end position="121"/>
    </location>
</feature>